<dbReference type="InterPro" id="IPR031942">
    <property type="entry name" value="DUF4774"/>
</dbReference>
<protein>
    <submittedName>
        <fullName evidence="5">Uncharacterized protein LOC108558607</fullName>
    </submittedName>
</protein>
<evidence type="ECO:0000259" key="3">
    <source>
        <dbReference type="Pfam" id="PF15999"/>
    </source>
</evidence>
<accession>A0ABM1M913</accession>
<organism evidence="4 5">
    <name type="scientific">Nicrophorus vespilloides</name>
    <name type="common">Boreal carrion beetle</name>
    <dbReference type="NCBI Taxonomy" id="110193"/>
    <lineage>
        <taxon>Eukaryota</taxon>
        <taxon>Metazoa</taxon>
        <taxon>Ecdysozoa</taxon>
        <taxon>Arthropoda</taxon>
        <taxon>Hexapoda</taxon>
        <taxon>Insecta</taxon>
        <taxon>Pterygota</taxon>
        <taxon>Neoptera</taxon>
        <taxon>Endopterygota</taxon>
        <taxon>Coleoptera</taxon>
        <taxon>Polyphaga</taxon>
        <taxon>Staphyliniformia</taxon>
        <taxon>Silphidae</taxon>
        <taxon>Nicrophorinae</taxon>
        <taxon>Nicrophorus</taxon>
    </lineage>
</organism>
<sequence length="436" mass="48782">MLRILCVLFLITQSIICEEDVPKEKKAKQITYGDPFRGIQYNPYINPQFQYNGYYPNLAPNDRGFAVQPPVVLLGGHDQPIFLNPNLGPGNFLIPQPQPHPQPGFDPNIFRTNGFAGQRPVFVSGFPKPAFVPPVEKDAEEIPNILKNKPIYRPTTKPEKYELEESEESNPTEKPTKKVTLKRPKKPTTSNLRPGQRFFILNGQHLFANYPFVDQYSPEQRYSLPPYFYSQQNILPNPEKIHVLKPTPEELKQNNYFEESKGGQLLRDILPLQLHNQVISQQHLLPVVLKKESSPEEYNLHTRYSEKIEQDEQPLPIYEGNVHPGIAYDYFRSNDDDSDSIVIDAKYEDATLPPDNESETVESQTEKPAESSVAQAQPGAIALAGVGGVASAGPRGTALVGEGGLAISSPHATAVAGPSKDEPPKDKKKEKATKRQ</sequence>
<feature type="domain" description="DUF4774" evidence="3">
    <location>
        <begin position="373"/>
        <end position="419"/>
    </location>
</feature>
<evidence type="ECO:0000313" key="4">
    <source>
        <dbReference type="Proteomes" id="UP000695000"/>
    </source>
</evidence>
<reference evidence="5" key="1">
    <citation type="submission" date="2025-08" db="UniProtKB">
        <authorList>
            <consortium name="RefSeq"/>
        </authorList>
    </citation>
    <scope>IDENTIFICATION</scope>
    <source>
        <tissue evidence="5">Whole Larva</tissue>
    </source>
</reference>
<feature type="region of interest" description="Disordered" evidence="1">
    <location>
        <begin position="160"/>
        <end position="194"/>
    </location>
</feature>
<name>A0ABM1M913_NICVS</name>
<proteinExistence type="predicted"/>
<dbReference type="Proteomes" id="UP000695000">
    <property type="component" value="Unplaced"/>
</dbReference>
<gene>
    <name evidence="5" type="primary">LOC108558607</name>
</gene>
<dbReference type="GeneID" id="108558607"/>
<keyword evidence="2" id="KW-0732">Signal</keyword>
<feature type="chain" id="PRO_5047046738" evidence="2">
    <location>
        <begin position="18"/>
        <end position="436"/>
    </location>
</feature>
<feature type="signal peptide" evidence="2">
    <location>
        <begin position="1"/>
        <end position="17"/>
    </location>
</feature>
<evidence type="ECO:0000256" key="1">
    <source>
        <dbReference type="SAM" id="MobiDB-lite"/>
    </source>
</evidence>
<feature type="compositionally biased region" description="Basic and acidic residues" evidence="1">
    <location>
        <begin position="419"/>
        <end position="429"/>
    </location>
</feature>
<dbReference type="RefSeq" id="XP_017771063.1">
    <property type="nucleotide sequence ID" value="XM_017915574.1"/>
</dbReference>
<keyword evidence="4" id="KW-1185">Reference proteome</keyword>
<evidence type="ECO:0000256" key="2">
    <source>
        <dbReference type="SAM" id="SignalP"/>
    </source>
</evidence>
<evidence type="ECO:0000313" key="5">
    <source>
        <dbReference type="RefSeq" id="XP_017771063.1"/>
    </source>
</evidence>
<feature type="compositionally biased region" description="Basic residues" evidence="1">
    <location>
        <begin position="177"/>
        <end position="186"/>
    </location>
</feature>
<dbReference type="Pfam" id="PF15999">
    <property type="entry name" value="DUF4774"/>
    <property type="match status" value="1"/>
</dbReference>
<feature type="region of interest" description="Disordered" evidence="1">
    <location>
        <begin position="349"/>
        <end position="436"/>
    </location>
</feature>